<dbReference type="InterPro" id="IPR053707">
    <property type="entry name" value="UPF0637_domain_sf"/>
</dbReference>
<dbReference type="Proteomes" id="UP000019102">
    <property type="component" value="Unassembled WGS sequence"/>
</dbReference>
<dbReference type="Gene3D" id="3.30.930.20">
    <property type="entry name" value="Protein of unknown function DUF1054"/>
    <property type="match status" value="1"/>
</dbReference>
<dbReference type="Pfam" id="PF06335">
    <property type="entry name" value="DUF1054"/>
    <property type="match status" value="1"/>
</dbReference>
<dbReference type="STRING" id="1298598.JCM21714_752"/>
<dbReference type="SUPFAM" id="SSF142913">
    <property type="entry name" value="YktB/PF0168-like"/>
    <property type="match status" value="1"/>
</dbReference>
<accession>W4VEG6</accession>
<organism evidence="1 2">
    <name type="scientific">Gracilibacillus boraciitolerans JCM 21714</name>
    <dbReference type="NCBI Taxonomy" id="1298598"/>
    <lineage>
        <taxon>Bacteria</taxon>
        <taxon>Bacillati</taxon>
        <taxon>Bacillota</taxon>
        <taxon>Bacilli</taxon>
        <taxon>Bacillales</taxon>
        <taxon>Bacillaceae</taxon>
        <taxon>Gracilibacillus</taxon>
    </lineage>
</organism>
<proteinExistence type="predicted"/>
<sequence length="69" mass="7840">MKNEAFLISDTDLDHALERFKNVKKGELLIGRKIDANDPLVKDGKALTKTIKETFQVLAPVYRSSMTIY</sequence>
<evidence type="ECO:0000313" key="1">
    <source>
        <dbReference type="EMBL" id="GAE91795.1"/>
    </source>
</evidence>
<protein>
    <submittedName>
        <fullName evidence="1">Uncharacterized protein</fullName>
    </submittedName>
</protein>
<reference evidence="1 2" key="1">
    <citation type="journal article" date="2014" name="Genome Announc.">
        <title>Draft Genome Sequence of the Boron-Tolerant and Moderately Halotolerant Bacterium Gracilibacillus boraciitolerans JCM 21714T.</title>
        <authorList>
            <person name="Ahmed I."/>
            <person name="Oshima K."/>
            <person name="Suda W."/>
            <person name="Kitamura K."/>
            <person name="Iida T."/>
            <person name="Ohmori Y."/>
            <person name="Fujiwara T."/>
            <person name="Hattori M."/>
            <person name="Ohkuma M."/>
        </authorList>
    </citation>
    <scope>NUCLEOTIDE SEQUENCE [LARGE SCALE GENOMIC DNA]</scope>
    <source>
        <strain evidence="1 2">JCM 21714</strain>
    </source>
</reference>
<dbReference type="eggNOG" id="COG4493">
    <property type="taxonomic scope" value="Bacteria"/>
</dbReference>
<keyword evidence="2" id="KW-1185">Reference proteome</keyword>
<dbReference type="InterPro" id="IPR009403">
    <property type="entry name" value="UPF0637"/>
</dbReference>
<gene>
    <name evidence="1" type="ORF">JCM21714_752</name>
</gene>
<dbReference type="AlphaFoldDB" id="W4VEG6"/>
<name>W4VEG6_9BACI</name>
<dbReference type="EMBL" id="BAVS01000001">
    <property type="protein sequence ID" value="GAE91795.1"/>
    <property type="molecule type" value="Genomic_DNA"/>
</dbReference>
<evidence type="ECO:0000313" key="2">
    <source>
        <dbReference type="Proteomes" id="UP000019102"/>
    </source>
</evidence>
<comment type="caution">
    <text evidence="1">The sequence shown here is derived from an EMBL/GenBank/DDBJ whole genome shotgun (WGS) entry which is preliminary data.</text>
</comment>